<evidence type="ECO:0000259" key="3">
    <source>
        <dbReference type="SMART" id="SM00822"/>
    </source>
</evidence>
<dbReference type="RefSeq" id="WP_135954094.1">
    <property type="nucleotide sequence ID" value="NZ_JABCKY010000001.1"/>
</dbReference>
<evidence type="ECO:0000313" key="5">
    <source>
        <dbReference type="Proteomes" id="UP000567186"/>
    </source>
</evidence>
<dbReference type="PANTHER" id="PTHR42879">
    <property type="entry name" value="3-OXOACYL-(ACYL-CARRIER-PROTEIN) REDUCTASE"/>
    <property type="match status" value="1"/>
</dbReference>
<dbReference type="InterPro" id="IPR002347">
    <property type="entry name" value="SDR_fam"/>
</dbReference>
<dbReference type="PROSITE" id="PS00061">
    <property type="entry name" value="ADH_SHORT"/>
    <property type="match status" value="1"/>
</dbReference>
<dbReference type="FunFam" id="3.40.50.720:FF:000084">
    <property type="entry name" value="Short-chain dehydrogenase reductase"/>
    <property type="match status" value="1"/>
</dbReference>
<dbReference type="SUPFAM" id="SSF51735">
    <property type="entry name" value="NAD(P)-binding Rossmann-fold domains"/>
    <property type="match status" value="1"/>
</dbReference>
<dbReference type="InterPro" id="IPR020904">
    <property type="entry name" value="Sc_DH/Rdtase_CS"/>
</dbReference>
<dbReference type="AlphaFoldDB" id="A0A7Y0RB23"/>
<dbReference type="PANTHER" id="PTHR42879:SF2">
    <property type="entry name" value="3-OXOACYL-[ACYL-CARRIER-PROTEIN] REDUCTASE FABG"/>
    <property type="match status" value="1"/>
</dbReference>
<dbReference type="Proteomes" id="UP000567186">
    <property type="component" value="Unassembled WGS sequence"/>
</dbReference>
<organism evidence="4 5">
    <name type="scientific">Marinobacter orientalis</name>
    <dbReference type="NCBI Taxonomy" id="1928859"/>
    <lineage>
        <taxon>Bacteria</taxon>
        <taxon>Pseudomonadati</taxon>
        <taxon>Pseudomonadota</taxon>
        <taxon>Gammaproteobacteria</taxon>
        <taxon>Pseudomonadales</taxon>
        <taxon>Marinobacteraceae</taxon>
        <taxon>Marinobacter</taxon>
    </lineage>
</organism>
<accession>A0A7Y0RB23</accession>
<dbReference type="CDD" id="cd05233">
    <property type="entry name" value="SDR_c"/>
    <property type="match status" value="1"/>
</dbReference>
<evidence type="ECO:0000256" key="1">
    <source>
        <dbReference type="ARBA" id="ARBA00006484"/>
    </source>
</evidence>
<dbReference type="InterPro" id="IPR050259">
    <property type="entry name" value="SDR"/>
</dbReference>
<dbReference type="Gene3D" id="3.40.50.720">
    <property type="entry name" value="NAD(P)-binding Rossmann-like Domain"/>
    <property type="match status" value="1"/>
</dbReference>
<reference evidence="4 5" key="1">
    <citation type="submission" date="2020-04" db="EMBL/GenBank/DDBJ databases">
        <title>Marinobacter oceani sp. nov., isolated from marine solar saltern.</title>
        <authorList>
            <person name="Chen X.-Y."/>
        </authorList>
    </citation>
    <scope>NUCLEOTIDE SEQUENCE [LARGE SCALE GENOMIC DNA]</scope>
    <source>
        <strain evidence="4 5">W62</strain>
    </source>
</reference>
<dbReference type="PRINTS" id="PR00080">
    <property type="entry name" value="SDRFAMILY"/>
</dbReference>
<comment type="caution">
    <text evidence="4">The sequence shown here is derived from an EMBL/GenBank/DDBJ whole genome shotgun (WGS) entry which is preliminary data.</text>
</comment>
<dbReference type="GO" id="GO:0032787">
    <property type="term" value="P:monocarboxylic acid metabolic process"/>
    <property type="evidence" value="ECO:0007669"/>
    <property type="project" value="UniProtKB-ARBA"/>
</dbReference>
<dbReference type="InterPro" id="IPR036291">
    <property type="entry name" value="NAD(P)-bd_dom_sf"/>
</dbReference>
<dbReference type="OrthoDB" id="9806974at2"/>
<protein>
    <submittedName>
        <fullName evidence="4">SDR family oxidoreductase</fullName>
    </submittedName>
</protein>
<name>A0A7Y0RB23_9GAMM</name>
<evidence type="ECO:0000313" key="4">
    <source>
        <dbReference type="EMBL" id="NMT62728.1"/>
    </source>
</evidence>
<dbReference type="SMART" id="SM00822">
    <property type="entry name" value="PKS_KR"/>
    <property type="match status" value="1"/>
</dbReference>
<proteinExistence type="inferred from homology"/>
<evidence type="ECO:0000256" key="2">
    <source>
        <dbReference type="RuleBase" id="RU000363"/>
    </source>
</evidence>
<dbReference type="PRINTS" id="PR00081">
    <property type="entry name" value="GDHRDH"/>
</dbReference>
<dbReference type="InterPro" id="IPR057326">
    <property type="entry name" value="KR_dom"/>
</dbReference>
<gene>
    <name evidence="4" type="ORF">HIU99_03870</name>
</gene>
<feature type="domain" description="Ketoreductase" evidence="3">
    <location>
        <begin position="17"/>
        <end position="190"/>
    </location>
</feature>
<sequence>MKKSAISSGTDLQNLHAVVTGGGTGIGAEIAVRLAELGMRVTVMGRRQDPLETTCARLGEAQAVCVDISDPDSVKAAFTSAVNHFGPVSVLVNNAGNAVSAPFEKIALGDWQTVLAVNLTGTFLCTQQVLSGMREKGWGRVINIASSAGLKGYSHVASYCAAKHGIIGLTRSLALEVARDGITINSVCPGYTDTEMMNQALNNIVEKTGRTREEALKQLTRLNPQGRLVQPAEVAAAVSWLCLPNSDAMTGQSIPVACGEVM</sequence>
<dbReference type="Pfam" id="PF00106">
    <property type="entry name" value="adh_short"/>
    <property type="match status" value="1"/>
</dbReference>
<dbReference type="EMBL" id="JABCKY010000001">
    <property type="protein sequence ID" value="NMT62728.1"/>
    <property type="molecule type" value="Genomic_DNA"/>
</dbReference>
<comment type="similarity">
    <text evidence="1 2">Belongs to the short-chain dehydrogenases/reductases (SDR) family.</text>
</comment>
<keyword evidence="5" id="KW-1185">Reference proteome</keyword>